<feature type="disulfide bond" evidence="13">
    <location>
        <begin position="149"/>
        <end position="171"/>
    </location>
</feature>
<keyword evidence="10" id="KW-0472">Membrane</keyword>
<dbReference type="Pfam" id="PF00629">
    <property type="entry name" value="MAM"/>
    <property type="match status" value="1"/>
</dbReference>
<dbReference type="PRINTS" id="PR01705">
    <property type="entry name" value="TSP1REPEAT"/>
</dbReference>
<dbReference type="Proteomes" id="UP001163046">
    <property type="component" value="Unassembled WGS sequence"/>
</dbReference>
<comment type="caution">
    <text evidence="13">Lacks conserved residue(s) required for the propagation of feature annotation.</text>
</comment>
<dbReference type="SUPFAM" id="SSF49899">
    <property type="entry name" value="Concanavalin A-like lectins/glucanases"/>
    <property type="match status" value="1"/>
</dbReference>
<dbReference type="CDD" id="cd04280">
    <property type="entry name" value="ZnMc_astacin_like"/>
    <property type="match status" value="1"/>
</dbReference>
<dbReference type="InterPro" id="IPR036383">
    <property type="entry name" value="TSP1_rpt_sf"/>
</dbReference>
<protein>
    <recommendedName>
        <fullName evidence="14">Metalloendopeptidase</fullName>
        <ecNumber evidence="14">3.4.24.-</ecNumber>
    </recommendedName>
</protein>
<evidence type="ECO:0000313" key="19">
    <source>
        <dbReference type="Proteomes" id="UP001163046"/>
    </source>
</evidence>
<dbReference type="Pfam" id="PF00090">
    <property type="entry name" value="TSP_1"/>
    <property type="match status" value="1"/>
</dbReference>
<evidence type="ECO:0000256" key="10">
    <source>
        <dbReference type="ARBA" id="ARBA00023136"/>
    </source>
</evidence>
<dbReference type="PROSITE" id="PS50060">
    <property type="entry name" value="MAM_2"/>
    <property type="match status" value="1"/>
</dbReference>
<dbReference type="GO" id="GO:0004222">
    <property type="term" value="F:metalloendopeptidase activity"/>
    <property type="evidence" value="ECO:0007669"/>
    <property type="project" value="UniProtKB-UniRule"/>
</dbReference>
<keyword evidence="8" id="KW-1133">Transmembrane helix</keyword>
<dbReference type="AlphaFoldDB" id="A0A9X0CK77"/>
<feature type="domain" description="Peptidase M12A" evidence="17">
    <location>
        <begin position="87"/>
        <end position="282"/>
    </location>
</feature>
<organism evidence="18 19">
    <name type="scientific">Desmophyllum pertusum</name>
    <dbReference type="NCBI Taxonomy" id="174260"/>
    <lineage>
        <taxon>Eukaryota</taxon>
        <taxon>Metazoa</taxon>
        <taxon>Cnidaria</taxon>
        <taxon>Anthozoa</taxon>
        <taxon>Hexacorallia</taxon>
        <taxon>Scleractinia</taxon>
        <taxon>Caryophylliina</taxon>
        <taxon>Caryophylliidae</taxon>
        <taxon>Desmophyllum</taxon>
    </lineage>
</organism>
<comment type="caution">
    <text evidence="18">The sequence shown here is derived from an EMBL/GenBank/DDBJ whole genome shotgun (WGS) entry which is preliminary data.</text>
</comment>
<keyword evidence="12" id="KW-0325">Glycoprotein</keyword>
<feature type="region of interest" description="Disordered" evidence="15">
    <location>
        <begin position="507"/>
        <end position="536"/>
    </location>
</feature>
<keyword evidence="3" id="KW-0812">Transmembrane</keyword>
<evidence type="ECO:0000256" key="1">
    <source>
        <dbReference type="ARBA" id="ARBA00004167"/>
    </source>
</evidence>
<evidence type="ECO:0000256" key="2">
    <source>
        <dbReference type="ARBA" id="ARBA00022670"/>
    </source>
</evidence>
<comment type="subcellular location">
    <subcellularLocation>
        <location evidence="1">Membrane</location>
        <topology evidence="1">Single-pass membrane protein</topology>
    </subcellularLocation>
</comment>
<evidence type="ECO:0000256" key="12">
    <source>
        <dbReference type="ARBA" id="ARBA00023180"/>
    </source>
</evidence>
<keyword evidence="5" id="KW-0677">Repeat</keyword>
<feature type="binding site" evidence="13">
    <location>
        <position position="183"/>
    </location>
    <ligand>
        <name>Zn(2+)</name>
        <dbReference type="ChEBI" id="CHEBI:29105"/>
        <note>catalytic</note>
    </ligand>
</feature>
<evidence type="ECO:0000256" key="4">
    <source>
        <dbReference type="ARBA" id="ARBA00022723"/>
    </source>
</evidence>
<dbReference type="SMART" id="SM00137">
    <property type="entry name" value="MAM"/>
    <property type="match status" value="1"/>
</dbReference>
<keyword evidence="19" id="KW-1185">Reference proteome</keyword>
<keyword evidence="2 13" id="KW-0645">Protease</keyword>
<dbReference type="InterPro" id="IPR000884">
    <property type="entry name" value="TSP1_rpt"/>
</dbReference>
<dbReference type="GO" id="GO:0016020">
    <property type="term" value="C:membrane"/>
    <property type="evidence" value="ECO:0007669"/>
    <property type="project" value="UniProtKB-SubCell"/>
</dbReference>
<dbReference type="SMART" id="SM00235">
    <property type="entry name" value="ZnMc"/>
    <property type="match status" value="1"/>
</dbReference>
<evidence type="ECO:0000313" key="18">
    <source>
        <dbReference type="EMBL" id="KAJ7358857.1"/>
    </source>
</evidence>
<dbReference type="SMART" id="SM00209">
    <property type="entry name" value="TSP1"/>
    <property type="match status" value="2"/>
</dbReference>
<comment type="cofactor">
    <cofactor evidence="13 14">
        <name>Zn(2+)</name>
        <dbReference type="ChEBI" id="CHEBI:29105"/>
    </cofactor>
    <text evidence="13 14">Binds 1 zinc ion per subunit.</text>
</comment>
<dbReference type="FunFam" id="2.20.100.10:FF:000007">
    <property type="entry name" value="Thrombospondin 1"/>
    <property type="match status" value="1"/>
</dbReference>
<evidence type="ECO:0000259" key="16">
    <source>
        <dbReference type="PROSITE" id="PS50060"/>
    </source>
</evidence>
<dbReference type="InterPro" id="IPR006026">
    <property type="entry name" value="Peptidase_Metallo"/>
</dbReference>
<dbReference type="InterPro" id="IPR001506">
    <property type="entry name" value="Peptidase_M12A"/>
</dbReference>
<keyword evidence="6 13" id="KW-0378">Hydrolase</keyword>
<dbReference type="EMBL" id="MU827314">
    <property type="protein sequence ID" value="KAJ7358857.1"/>
    <property type="molecule type" value="Genomic_DNA"/>
</dbReference>
<dbReference type="PANTHER" id="PTHR10127">
    <property type="entry name" value="DISCOIDIN, CUB, EGF, LAMININ , AND ZINC METALLOPROTEASE DOMAIN CONTAINING"/>
    <property type="match status" value="1"/>
</dbReference>
<dbReference type="Gene3D" id="2.20.100.10">
    <property type="entry name" value="Thrombospondin type-1 (TSP1) repeat"/>
    <property type="match status" value="1"/>
</dbReference>
<evidence type="ECO:0000256" key="13">
    <source>
        <dbReference type="PROSITE-ProRule" id="PRU01211"/>
    </source>
</evidence>
<dbReference type="GO" id="GO:0006508">
    <property type="term" value="P:proteolysis"/>
    <property type="evidence" value="ECO:0007669"/>
    <property type="project" value="UniProtKB-KW"/>
</dbReference>
<feature type="binding site" evidence="13">
    <location>
        <position position="179"/>
    </location>
    <ligand>
        <name>Zn(2+)</name>
        <dbReference type="ChEBI" id="CHEBI:29105"/>
        <note>catalytic</note>
    </ligand>
</feature>
<accession>A0A9X0CK77</accession>
<evidence type="ECO:0000256" key="11">
    <source>
        <dbReference type="ARBA" id="ARBA00023157"/>
    </source>
</evidence>
<dbReference type="EC" id="3.4.24.-" evidence="14"/>
<keyword evidence="7 13" id="KW-0862">Zinc</keyword>
<dbReference type="InterPro" id="IPR000998">
    <property type="entry name" value="MAM_dom"/>
</dbReference>
<dbReference type="OrthoDB" id="291007at2759"/>
<evidence type="ECO:0000256" key="9">
    <source>
        <dbReference type="ARBA" id="ARBA00023049"/>
    </source>
</evidence>
<feature type="binding site" evidence="13">
    <location>
        <position position="189"/>
    </location>
    <ligand>
        <name>Zn(2+)</name>
        <dbReference type="ChEBI" id="CHEBI:29105"/>
        <note>catalytic</note>
    </ligand>
</feature>
<dbReference type="PRINTS" id="PR00480">
    <property type="entry name" value="ASTACIN"/>
</dbReference>
<evidence type="ECO:0000256" key="3">
    <source>
        <dbReference type="ARBA" id="ARBA00022692"/>
    </source>
</evidence>
<dbReference type="InterPro" id="IPR034035">
    <property type="entry name" value="Astacin-like_dom"/>
</dbReference>
<evidence type="ECO:0000256" key="7">
    <source>
        <dbReference type="ARBA" id="ARBA00022833"/>
    </source>
</evidence>
<dbReference type="GO" id="GO:0008270">
    <property type="term" value="F:zinc ion binding"/>
    <property type="evidence" value="ECO:0007669"/>
    <property type="project" value="UniProtKB-UniRule"/>
</dbReference>
<reference evidence="18" key="1">
    <citation type="submission" date="2023-01" db="EMBL/GenBank/DDBJ databases">
        <title>Genome assembly of the deep-sea coral Lophelia pertusa.</title>
        <authorList>
            <person name="Herrera S."/>
            <person name="Cordes E."/>
        </authorList>
    </citation>
    <scope>NUCLEOTIDE SEQUENCE</scope>
    <source>
        <strain evidence="18">USNM1676648</strain>
        <tissue evidence="18">Polyp</tissue>
    </source>
</reference>
<dbReference type="PROSITE" id="PS51864">
    <property type="entry name" value="ASTACIN"/>
    <property type="match status" value="1"/>
</dbReference>
<dbReference type="PANTHER" id="PTHR10127:SF780">
    <property type="entry name" value="METALLOENDOPEPTIDASE"/>
    <property type="match status" value="1"/>
</dbReference>
<dbReference type="PROSITE" id="PS50092">
    <property type="entry name" value="TSP1"/>
    <property type="match status" value="2"/>
</dbReference>
<dbReference type="SUPFAM" id="SSF55486">
    <property type="entry name" value="Metalloproteases ('zincins'), catalytic domain"/>
    <property type="match status" value="1"/>
</dbReference>
<gene>
    <name evidence="18" type="ORF">OS493_020694</name>
</gene>
<evidence type="ECO:0000256" key="14">
    <source>
        <dbReference type="RuleBase" id="RU361183"/>
    </source>
</evidence>
<evidence type="ECO:0000256" key="6">
    <source>
        <dbReference type="ARBA" id="ARBA00022801"/>
    </source>
</evidence>
<dbReference type="Pfam" id="PF01400">
    <property type="entry name" value="Astacin"/>
    <property type="match status" value="1"/>
</dbReference>
<feature type="domain" description="MAM" evidence="16">
    <location>
        <begin position="401"/>
        <end position="536"/>
    </location>
</feature>
<dbReference type="Gene3D" id="2.60.120.200">
    <property type="match status" value="1"/>
</dbReference>
<evidence type="ECO:0000256" key="15">
    <source>
        <dbReference type="SAM" id="MobiDB-lite"/>
    </source>
</evidence>
<dbReference type="FunFam" id="3.40.390.10:FF:000137">
    <property type="entry name" value="Metalloendopeptidase"/>
    <property type="match status" value="1"/>
</dbReference>
<dbReference type="Gene3D" id="3.40.390.10">
    <property type="entry name" value="Collagenase (Catalytic Domain)"/>
    <property type="match status" value="1"/>
</dbReference>
<evidence type="ECO:0000256" key="8">
    <source>
        <dbReference type="ARBA" id="ARBA00022989"/>
    </source>
</evidence>
<dbReference type="InterPro" id="IPR024079">
    <property type="entry name" value="MetalloPept_cat_dom_sf"/>
</dbReference>
<dbReference type="InterPro" id="IPR013320">
    <property type="entry name" value="ConA-like_dom_sf"/>
</dbReference>
<name>A0A9X0CK77_9CNID</name>
<keyword evidence="9 13" id="KW-0482">Metalloprotease</keyword>
<dbReference type="CDD" id="cd06263">
    <property type="entry name" value="MAM"/>
    <property type="match status" value="1"/>
</dbReference>
<feature type="compositionally biased region" description="Polar residues" evidence="15">
    <location>
        <begin position="522"/>
        <end position="536"/>
    </location>
</feature>
<evidence type="ECO:0000256" key="5">
    <source>
        <dbReference type="ARBA" id="ARBA00022737"/>
    </source>
</evidence>
<keyword evidence="4 13" id="KW-0479">Metal-binding</keyword>
<keyword evidence="11 13" id="KW-1015">Disulfide bond</keyword>
<proteinExistence type="predicted"/>
<evidence type="ECO:0000259" key="17">
    <source>
        <dbReference type="PROSITE" id="PS51864"/>
    </source>
</evidence>
<sequence>MDSWVYLLLQAATLLINGNHFSYSSPLSANRFSGTSSVSEPDDNGQDFTVMDWISVANKPYNIGHEGDIALTDRDWNVYEKTRFRRNAVRQRKKMWPNRVIPYEIEEGLTSYKKNIMAAIEEFHKHTCITFKERKNERNWIKFSKDKGCWSFIGRLYWRKGAQSLSLGDKCNNKGIIMHELMHAVGFWHEQSRPDRDQFVEIIWENIKKGMESQFNKYKHSKVDSMDFDYDYSSLMHYGKRTFSKNGKATVRALNNPYMSLGRSVGFSDLDIKKMNALYDCKNEHKVGWSEWSAYTPCNSRCMKYRQRVCFSSRSHCPGADSHGVKTDRRKCPDEECYAPVNGNWGRWAEWDACDKPCGYGKRKRTRSCSDPAPKYGGKPCPGADTQNRMCNMMACPDNLADCNFDRDYCNWTNSWSSSPSFKWYRHRGSTPSRNTGPAADHGTSNGYYLYLESSYPARYGYKSQLMSHSFEPTEERCLSWWYSMNGRTVGSLNIYLINSRSGTKTSLWSKSGEQGKDWKQGFSSFQSDSQYRVRK</sequence>
<feature type="active site" evidence="13">
    <location>
        <position position="180"/>
    </location>
</feature>
<dbReference type="SUPFAM" id="SSF82895">
    <property type="entry name" value="TSP-1 type 1 repeat"/>
    <property type="match status" value="1"/>
</dbReference>